<keyword evidence="3" id="KW-0255">Endonuclease</keyword>
<accession>A0ABT6JWL7</accession>
<evidence type="ECO:0000313" key="4">
    <source>
        <dbReference type="Proteomes" id="UP001156873"/>
    </source>
</evidence>
<dbReference type="InterPro" id="IPR058712">
    <property type="entry name" value="SRA_ScoMcrA"/>
</dbReference>
<evidence type="ECO:0000259" key="2">
    <source>
        <dbReference type="Pfam" id="PF26348"/>
    </source>
</evidence>
<reference evidence="3 4" key="1">
    <citation type="submission" date="2023-04" db="EMBL/GenBank/DDBJ databases">
        <title>Luteimonas sp. M1R5S59.</title>
        <authorList>
            <person name="Sun J.-Q."/>
        </authorList>
    </citation>
    <scope>NUCLEOTIDE SEQUENCE [LARGE SCALE GENOMIC DNA]</scope>
    <source>
        <strain evidence="3 4">M1R5S59</strain>
    </source>
</reference>
<comment type="caution">
    <text evidence="3">The sequence shown here is derived from an EMBL/GenBank/DDBJ whole genome shotgun (WGS) entry which is preliminary data.</text>
</comment>
<dbReference type="EMBL" id="JARXRO010000020">
    <property type="protein sequence ID" value="MDH5835089.1"/>
    <property type="molecule type" value="Genomic_DNA"/>
</dbReference>
<feature type="domain" description="HNH nuclease" evidence="1">
    <location>
        <begin position="198"/>
        <end position="251"/>
    </location>
</feature>
<proteinExistence type="predicted"/>
<keyword evidence="3" id="KW-0540">Nuclease</keyword>
<keyword evidence="4" id="KW-1185">Reference proteome</keyword>
<dbReference type="Pfam" id="PF13391">
    <property type="entry name" value="HNH_2"/>
    <property type="match status" value="1"/>
</dbReference>
<dbReference type="InterPro" id="IPR003615">
    <property type="entry name" value="HNH_nuc"/>
</dbReference>
<gene>
    <name evidence="3" type="ORF">QFW81_14325</name>
</gene>
<dbReference type="RefSeq" id="WP_280579712.1">
    <property type="nucleotide sequence ID" value="NZ_JARXRO010000020.1"/>
</dbReference>
<feature type="domain" description="ScoMcrA-like SRA" evidence="2">
    <location>
        <begin position="14"/>
        <end position="153"/>
    </location>
</feature>
<name>A0ABT6JWL7_9GAMM</name>
<dbReference type="Proteomes" id="UP001156873">
    <property type="component" value="Unassembled WGS sequence"/>
</dbReference>
<sequence>MPRLQLPTDLPFEVGALYNRREQIHGPLGGQRQGGISTPSNSPFVILFTGEAGSQHGYRDHWEEEDGENILHYYGEGQDGDMQDSRGNRAIREHLQHNRRLLIFQSLGKSQPYRFLGEFRFIHAYEEHGVPDTKGSLRKAIVFKLKPVEDDFNPFQKEIADSILPEIDLSTTVAQQVQEIRVKQSLFKRRLLNVEKQCRLTGVADLRFLRASHIKPWSQCTSGTERVDGENGLLLTPHADLLFDRGWITFENNGALVRSSHLPSEVTRQIGLDLTSGRRCGDFDGKQRAYLEYHRNAVFETAFKRIEDPLTNLITPAM</sequence>
<dbReference type="Pfam" id="PF26348">
    <property type="entry name" value="SRA_ScoMcrA"/>
    <property type="match status" value="1"/>
</dbReference>
<keyword evidence="3" id="KW-0378">Hydrolase</keyword>
<dbReference type="GO" id="GO:0004519">
    <property type="term" value="F:endonuclease activity"/>
    <property type="evidence" value="ECO:0007669"/>
    <property type="project" value="UniProtKB-KW"/>
</dbReference>
<evidence type="ECO:0000313" key="3">
    <source>
        <dbReference type="EMBL" id="MDH5835089.1"/>
    </source>
</evidence>
<evidence type="ECO:0000259" key="1">
    <source>
        <dbReference type="Pfam" id="PF13391"/>
    </source>
</evidence>
<organism evidence="3 4">
    <name type="scientific">Luteimonas kalidii</name>
    <dbReference type="NCBI Taxonomy" id="3042025"/>
    <lineage>
        <taxon>Bacteria</taxon>
        <taxon>Pseudomonadati</taxon>
        <taxon>Pseudomonadota</taxon>
        <taxon>Gammaproteobacteria</taxon>
        <taxon>Lysobacterales</taxon>
        <taxon>Lysobacteraceae</taxon>
        <taxon>Luteimonas</taxon>
    </lineage>
</organism>
<protein>
    <submittedName>
        <fullName evidence="3">HNH endonuclease</fullName>
    </submittedName>
</protein>